<evidence type="ECO:0000313" key="4">
    <source>
        <dbReference type="EMBL" id="KEI70746.1"/>
    </source>
</evidence>
<keyword evidence="1" id="KW-0732">Signal</keyword>
<organism evidence="4 5">
    <name type="scientific">Endozoicomonas elysicola</name>
    <dbReference type="NCBI Taxonomy" id="305900"/>
    <lineage>
        <taxon>Bacteria</taxon>
        <taxon>Pseudomonadati</taxon>
        <taxon>Pseudomonadota</taxon>
        <taxon>Gammaproteobacteria</taxon>
        <taxon>Oceanospirillales</taxon>
        <taxon>Endozoicomonadaceae</taxon>
        <taxon>Endozoicomonas</taxon>
    </lineage>
</organism>
<dbReference type="Gene3D" id="3.30.1950.10">
    <property type="entry name" value="wza like domain"/>
    <property type="match status" value="1"/>
</dbReference>
<dbReference type="eggNOG" id="COG1596">
    <property type="taxonomic scope" value="Bacteria"/>
</dbReference>
<gene>
    <name evidence="4" type="ORF">GV64_08320</name>
</gene>
<reference evidence="4 5" key="1">
    <citation type="submission" date="2014-06" db="EMBL/GenBank/DDBJ databases">
        <title>Whole Genome Sequences of Three Symbiotic Endozoicomonas Bacteria.</title>
        <authorList>
            <person name="Neave M.J."/>
            <person name="Apprill A."/>
            <person name="Voolstra C.R."/>
        </authorList>
    </citation>
    <scope>NUCLEOTIDE SEQUENCE [LARGE SCALE GENOMIC DNA]</scope>
    <source>
        <strain evidence="4 5">DSM 22380</strain>
    </source>
</reference>
<keyword evidence="5" id="KW-1185">Reference proteome</keyword>
<evidence type="ECO:0000256" key="1">
    <source>
        <dbReference type="ARBA" id="ARBA00022729"/>
    </source>
</evidence>
<dbReference type="STRING" id="305900.GV64_08320"/>
<dbReference type="Pfam" id="PF02563">
    <property type="entry name" value="Poly_export"/>
    <property type="match status" value="1"/>
</dbReference>
<feature type="domain" description="Polysaccharide export protein N-terminal" evidence="2">
    <location>
        <begin position="38"/>
        <end position="111"/>
    </location>
</feature>
<comment type="caution">
    <text evidence="4">The sequence shown here is derived from an EMBL/GenBank/DDBJ whole genome shotgun (WGS) entry which is preliminary data.</text>
</comment>
<dbReference type="EMBL" id="JOJP01000001">
    <property type="protein sequence ID" value="KEI70746.1"/>
    <property type="molecule type" value="Genomic_DNA"/>
</dbReference>
<dbReference type="RefSeq" id="WP_020580642.1">
    <property type="nucleotide sequence ID" value="NZ_JOJP01000001.1"/>
</dbReference>
<dbReference type="InterPro" id="IPR019554">
    <property type="entry name" value="Soluble_ligand-bd"/>
</dbReference>
<dbReference type="PANTHER" id="PTHR33619">
    <property type="entry name" value="POLYSACCHARIDE EXPORT PROTEIN GFCE-RELATED"/>
    <property type="match status" value="1"/>
</dbReference>
<dbReference type="PANTHER" id="PTHR33619:SF3">
    <property type="entry name" value="POLYSACCHARIDE EXPORT PROTEIN GFCE-RELATED"/>
    <property type="match status" value="1"/>
</dbReference>
<dbReference type="GO" id="GO:0015159">
    <property type="term" value="F:polysaccharide transmembrane transporter activity"/>
    <property type="evidence" value="ECO:0007669"/>
    <property type="project" value="InterPro"/>
</dbReference>
<evidence type="ECO:0000313" key="5">
    <source>
        <dbReference type="Proteomes" id="UP000027997"/>
    </source>
</evidence>
<protein>
    <submittedName>
        <fullName evidence="4">Capsular biosynthesis protein</fullName>
    </submittedName>
</protein>
<sequence>MMKSIHPSTFIRLLTFISLLVVLTQGVAAHAAESMSLSRYELGAGDKISISVFGEKDMEKELILTDAGTISYPFLGEFKAKGLTVGQLEALITRKLKAGYFIDPRVSVSIKEYRKFFVSGEVKSPGGFSFEPGLTLEKAVALAGGFTQRASKKGIMVTREENGRPSERELSLNDSVLPGDIIVINESFF</sequence>
<proteinExistence type="predicted"/>
<dbReference type="Pfam" id="PF10531">
    <property type="entry name" value="SLBB"/>
    <property type="match status" value="1"/>
</dbReference>
<dbReference type="AlphaFoldDB" id="A0A081K9C0"/>
<evidence type="ECO:0000259" key="3">
    <source>
        <dbReference type="Pfam" id="PF10531"/>
    </source>
</evidence>
<dbReference type="Proteomes" id="UP000027997">
    <property type="component" value="Unassembled WGS sequence"/>
</dbReference>
<dbReference type="InterPro" id="IPR049712">
    <property type="entry name" value="Poly_export"/>
</dbReference>
<dbReference type="Gene3D" id="3.10.560.10">
    <property type="entry name" value="Outer membrane lipoprotein wza domain like"/>
    <property type="match status" value="1"/>
</dbReference>
<accession>A0A081K9C0</accession>
<dbReference type="InterPro" id="IPR003715">
    <property type="entry name" value="Poly_export_N"/>
</dbReference>
<feature type="domain" description="Soluble ligand binding" evidence="3">
    <location>
        <begin position="115"/>
        <end position="166"/>
    </location>
</feature>
<name>A0A081K9C0_9GAMM</name>
<evidence type="ECO:0000259" key="2">
    <source>
        <dbReference type="Pfam" id="PF02563"/>
    </source>
</evidence>